<organism evidence="1">
    <name type="scientific">Cladocopium goreaui</name>
    <dbReference type="NCBI Taxonomy" id="2562237"/>
    <lineage>
        <taxon>Eukaryota</taxon>
        <taxon>Sar</taxon>
        <taxon>Alveolata</taxon>
        <taxon>Dinophyceae</taxon>
        <taxon>Suessiales</taxon>
        <taxon>Symbiodiniaceae</taxon>
        <taxon>Cladocopium</taxon>
    </lineage>
</organism>
<reference evidence="1" key="1">
    <citation type="submission" date="2022-10" db="EMBL/GenBank/DDBJ databases">
        <authorList>
            <person name="Chen Y."/>
            <person name="Dougan E. K."/>
            <person name="Chan C."/>
            <person name="Rhodes N."/>
            <person name="Thang M."/>
        </authorList>
    </citation>
    <scope>NUCLEOTIDE SEQUENCE</scope>
</reference>
<dbReference type="InterPro" id="IPR029063">
    <property type="entry name" value="SAM-dependent_MTases_sf"/>
</dbReference>
<keyword evidence="3" id="KW-1185">Reference proteome</keyword>
<name>A0A9P1GR07_9DINO</name>
<evidence type="ECO:0000313" key="3">
    <source>
        <dbReference type="Proteomes" id="UP001152797"/>
    </source>
</evidence>
<dbReference type="EMBL" id="CAMXCT030006749">
    <property type="protein sequence ID" value="CAL4806740.1"/>
    <property type="molecule type" value="Genomic_DNA"/>
</dbReference>
<reference evidence="2 3" key="2">
    <citation type="submission" date="2024-05" db="EMBL/GenBank/DDBJ databases">
        <authorList>
            <person name="Chen Y."/>
            <person name="Shah S."/>
            <person name="Dougan E. K."/>
            <person name="Thang M."/>
            <person name="Chan C."/>
        </authorList>
    </citation>
    <scope>NUCLEOTIDE SEQUENCE [LARGE SCALE GENOMIC DNA]</scope>
</reference>
<dbReference type="EMBL" id="CAMXCT010006749">
    <property type="protein sequence ID" value="CAI4019428.1"/>
    <property type="molecule type" value="Genomic_DNA"/>
</dbReference>
<dbReference type="AlphaFoldDB" id="A0A9P1GR07"/>
<dbReference type="SUPFAM" id="SSF53335">
    <property type="entry name" value="S-adenosyl-L-methionine-dependent methyltransferases"/>
    <property type="match status" value="1"/>
</dbReference>
<sequence>MTAEALGLPFKCFAVAEKNKNYQETILLNNPSMSRANVYDSVEAVLHEIKDPESSLAREVSVQGVSLAVMGSPCNPYSTKRCKRFVDGDVANHSMNGTTQTSVVEMYKEFEPRIGITEQVKGFQMRTSTSEDSSPYDRFIASMASQSWKFGGYWFAKLELDSQIWLKISRPRLDDEGLGLGSGVPYFSDFSVFNQLIFAKPVFIPFKPQVSCTYHFWRGDQTIYHSNDVMLQKAKNTMVLDICGDDGLMQGVFDSMFQILVLHHLCPHPLNP</sequence>
<dbReference type="Proteomes" id="UP001152797">
    <property type="component" value="Unassembled WGS sequence"/>
</dbReference>
<comment type="caution">
    <text evidence="1">The sequence shown here is derived from an EMBL/GenBank/DDBJ whole genome shotgun (WGS) entry which is preliminary data.</text>
</comment>
<accession>A0A9P1GR07</accession>
<gene>
    <name evidence="1" type="ORF">C1SCF055_LOCUS43929</name>
</gene>
<dbReference type="OrthoDB" id="423004at2759"/>
<protein>
    <submittedName>
        <fullName evidence="1">Uncharacterized protein</fullName>
    </submittedName>
</protein>
<evidence type="ECO:0000313" key="1">
    <source>
        <dbReference type="EMBL" id="CAI4019428.1"/>
    </source>
</evidence>
<dbReference type="Gene3D" id="3.40.50.150">
    <property type="entry name" value="Vaccinia Virus protein VP39"/>
    <property type="match status" value="1"/>
</dbReference>
<dbReference type="EMBL" id="CAMXCT020006749">
    <property type="protein sequence ID" value="CAL1172803.1"/>
    <property type="molecule type" value="Genomic_DNA"/>
</dbReference>
<evidence type="ECO:0000313" key="2">
    <source>
        <dbReference type="EMBL" id="CAL4806740.1"/>
    </source>
</evidence>
<proteinExistence type="predicted"/>